<dbReference type="OrthoDB" id="1431854at2759"/>
<name>A0A2U1KYZ2_ARTAN</name>
<reference evidence="1 2" key="1">
    <citation type="journal article" date="2018" name="Mol. Plant">
        <title>The genome of Artemisia annua provides insight into the evolution of Asteraceae family and artemisinin biosynthesis.</title>
        <authorList>
            <person name="Shen Q."/>
            <person name="Zhang L."/>
            <person name="Liao Z."/>
            <person name="Wang S."/>
            <person name="Yan T."/>
            <person name="Shi P."/>
            <person name="Liu M."/>
            <person name="Fu X."/>
            <person name="Pan Q."/>
            <person name="Wang Y."/>
            <person name="Lv Z."/>
            <person name="Lu X."/>
            <person name="Zhang F."/>
            <person name="Jiang W."/>
            <person name="Ma Y."/>
            <person name="Chen M."/>
            <person name="Hao X."/>
            <person name="Li L."/>
            <person name="Tang Y."/>
            <person name="Lv G."/>
            <person name="Zhou Y."/>
            <person name="Sun X."/>
            <person name="Brodelius P.E."/>
            <person name="Rose J.K.C."/>
            <person name="Tang K."/>
        </authorList>
    </citation>
    <scope>NUCLEOTIDE SEQUENCE [LARGE SCALE GENOMIC DNA]</scope>
    <source>
        <strain evidence="2">cv. Huhao1</strain>
        <tissue evidence="1">Leaf</tissue>
    </source>
</reference>
<keyword evidence="2" id="KW-1185">Reference proteome</keyword>
<dbReference type="SUPFAM" id="SSF51445">
    <property type="entry name" value="(Trans)glycosidases"/>
    <property type="match status" value="1"/>
</dbReference>
<accession>A0A2U1KYZ2</accession>
<organism evidence="1 2">
    <name type="scientific">Artemisia annua</name>
    <name type="common">Sweet wormwood</name>
    <dbReference type="NCBI Taxonomy" id="35608"/>
    <lineage>
        <taxon>Eukaryota</taxon>
        <taxon>Viridiplantae</taxon>
        <taxon>Streptophyta</taxon>
        <taxon>Embryophyta</taxon>
        <taxon>Tracheophyta</taxon>
        <taxon>Spermatophyta</taxon>
        <taxon>Magnoliopsida</taxon>
        <taxon>eudicotyledons</taxon>
        <taxon>Gunneridae</taxon>
        <taxon>Pentapetalae</taxon>
        <taxon>asterids</taxon>
        <taxon>campanulids</taxon>
        <taxon>Asterales</taxon>
        <taxon>Asteraceae</taxon>
        <taxon>Asteroideae</taxon>
        <taxon>Anthemideae</taxon>
        <taxon>Artemisiinae</taxon>
        <taxon>Artemisia</taxon>
    </lineage>
</organism>
<sequence>MCMASDPTTKTKVTDAFQQASKIGMNVVRTWAFSDGGNKPIQISHGIYYEDTFKVKCLLKVEMSLFVVEDKFGNIR</sequence>
<dbReference type="STRING" id="35608.A0A2U1KYZ2"/>
<comment type="caution">
    <text evidence="1">The sequence shown here is derived from an EMBL/GenBank/DDBJ whole genome shotgun (WGS) entry which is preliminary data.</text>
</comment>
<dbReference type="Gene3D" id="3.20.20.80">
    <property type="entry name" value="Glycosidases"/>
    <property type="match status" value="1"/>
</dbReference>
<dbReference type="GO" id="GO:0005576">
    <property type="term" value="C:extracellular region"/>
    <property type="evidence" value="ECO:0007669"/>
    <property type="project" value="UniProtKB-SubCell"/>
</dbReference>
<dbReference type="PANTHER" id="PTHR31451:SF39">
    <property type="entry name" value="MANNAN ENDO-1,4-BETA-MANNOSIDASE 1"/>
    <property type="match status" value="1"/>
</dbReference>
<evidence type="ECO:0000313" key="2">
    <source>
        <dbReference type="Proteomes" id="UP000245207"/>
    </source>
</evidence>
<gene>
    <name evidence="1" type="ORF">CTI12_AA549240</name>
</gene>
<dbReference type="AlphaFoldDB" id="A0A2U1KYZ2"/>
<dbReference type="PANTHER" id="PTHR31451">
    <property type="match status" value="1"/>
</dbReference>
<proteinExistence type="predicted"/>
<dbReference type="InterPro" id="IPR017853">
    <property type="entry name" value="GH"/>
</dbReference>
<protein>
    <submittedName>
        <fullName evidence="1">Glycoside hydrolase, family 5</fullName>
    </submittedName>
</protein>
<dbReference type="GO" id="GO:0016985">
    <property type="term" value="F:mannan endo-1,4-beta-mannosidase activity"/>
    <property type="evidence" value="ECO:0007669"/>
    <property type="project" value="UniProtKB-EC"/>
</dbReference>
<dbReference type="EMBL" id="PKPP01012715">
    <property type="protein sequence ID" value="PWA41963.1"/>
    <property type="molecule type" value="Genomic_DNA"/>
</dbReference>
<evidence type="ECO:0000313" key="1">
    <source>
        <dbReference type="EMBL" id="PWA41963.1"/>
    </source>
</evidence>
<dbReference type="InterPro" id="IPR045053">
    <property type="entry name" value="MAN-like"/>
</dbReference>
<keyword evidence="1" id="KW-0378">Hydrolase</keyword>
<dbReference type="Proteomes" id="UP000245207">
    <property type="component" value="Unassembled WGS sequence"/>
</dbReference>